<dbReference type="InterPro" id="IPR042099">
    <property type="entry name" value="ANL_N_sf"/>
</dbReference>
<dbReference type="PROSITE" id="PS00455">
    <property type="entry name" value="AMP_BINDING"/>
    <property type="match status" value="1"/>
</dbReference>
<dbReference type="PANTHER" id="PTHR43813:SF1">
    <property type="entry name" value="ACYL-ACTIVATING ENZYME 16, CHLOROPLASTIC-RELATED"/>
    <property type="match status" value="1"/>
</dbReference>
<gene>
    <name evidence="2" type="ORF">TPHV1_100072</name>
</gene>
<dbReference type="AlphaFoldDB" id="A0A0B7GTA3"/>
<dbReference type="OrthoDB" id="311554at2"/>
<dbReference type="SUPFAM" id="SSF56801">
    <property type="entry name" value="Acetyl-CoA synthetase-like"/>
    <property type="match status" value="1"/>
</dbReference>
<protein>
    <submittedName>
        <fullName evidence="2">AMP-binding enzyme</fullName>
    </submittedName>
</protein>
<dbReference type="PANTHER" id="PTHR43813">
    <property type="entry name" value="ACYL-ACTIVATING ENZYME 16, CHLOROPLASTIC-RELATED"/>
    <property type="match status" value="1"/>
</dbReference>
<accession>A0A0B7GTA3</accession>
<dbReference type="Proteomes" id="UP000042527">
    <property type="component" value="Unassembled WGS sequence"/>
</dbReference>
<dbReference type="EMBL" id="CDNC01000002">
    <property type="protein sequence ID" value="CEM60752.1"/>
    <property type="molecule type" value="Genomic_DNA"/>
</dbReference>
<dbReference type="Gene3D" id="3.40.50.12780">
    <property type="entry name" value="N-terminal domain of ligase-like"/>
    <property type="match status" value="2"/>
</dbReference>
<dbReference type="InterPro" id="IPR000873">
    <property type="entry name" value="AMP-dep_synth/lig_dom"/>
</dbReference>
<dbReference type="RefSeq" id="WP_044634324.1">
    <property type="nucleotide sequence ID" value="NZ_CDNC01000002.1"/>
</dbReference>
<evidence type="ECO:0000313" key="2">
    <source>
        <dbReference type="EMBL" id="CEM60752.1"/>
    </source>
</evidence>
<dbReference type="Pfam" id="PF00501">
    <property type="entry name" value="AMP-binding"/>
    <property type="match status" value="1"/>
</dbReference>
<feature type="domain" description="AMP-dependent synthetase/ligase" evidence="1">
    <location>
        <begin position="14"/>
        <end position="469"/>
    </location>
</feature>
<name>A0A0B7GTA3_TREPH</name>
<evidence type="ECO:0000259" key="1">
    <source>
        <dbReference type="Pfam" id="PF00501"/>
    </source>
</evidence>
<dbReference type="InterPro" id="IPR052987">
    <property type="entry name" value="Chloroplast_AMP-bd_Enzymes"/>
</dbReference>
<evidence type="ECO:0000313" key="3">
    <source>
        <dbReference type="Proteomes" id="UP000042527"/>
    </source>
</evidence>
<keyword evidence="3" id="KW-1185">Reference proteome</keyword>
<dbReference type="Pfam" id="PF23562">
    <property type="entry name" value="AMP-binding_C_3"/>
    <property type="match status" value="1"/>
</dbReference>
<reference evidence="3" key="1">
    <citation type="submission" date="2015-01" db="EMBL/GenBank/DDBJ databases">
        <authorList>
            <person name="Manzoor Shahid"/>
            <person name="Zubair Saima"/>
        </authorList>
    </citation>
    <scope>NUCLEOTIDE SEQUENCE [LARGE SCALE GENOMIC DNA]</scope>
    <source>
        <strain evidence="3">V1</strain>
    </source>
</reference>
<sequence>MNASLPQLLQCIVSEYPDTIAQYSKDQNGEFQPISYKEMFDCVSNFACGLRVIGCKRGDFIGLISDNRKEWMHASMGIMALGAADIPRGSDVTDSDIIQILGIVESSFVVVEDDIQTKKIFKNIKELPKIQTIIILDSSVDLESLKTEWAQSEEAKTRSMEIFTYDEIILKGKEFRVQNPDYVEKQIAETKPDDIATIIFTSGTTGTPKGVMLTHKNFLSQLPELSKRIILYPGERALSVLPVWHVFERLCEYVIIHAAAGIAYSKPIGSILLADFAKINPHLLPSVPRIWEAVHDGVFKQLRKKGGISYALFKFFLKAGNLRFHYHRRLFKNVAYTSQAEKTVAPFLAFIPWLLLTPIHLLGDALVFSKIRLKLGKNFRAGVSGGGALPSNIDEFFWTAGLTVVAGYGLTETAPVVAVRSIAHPIFGTIGTPCNYNQVKVVDDTGKTLPMGEQGVVYVRGDNVMKGYFKRPELTEEVIDKDGWFNTGDIGYICLGGEIVLRGRLKDTIVLRGGENIEPVPIEMRLQESQYISLAVVVGQDQRYLGALILPDEAELQAWAKSQHIAEESMEKLIELPQVKKLFENEIADLISAENGFKLFEKITRFAVLSKPFEPGVELSAKQEVMRHKINQLYEKEIDELFV</sequence>
<organism evidence="2 3">
    <name type="scientific">Treponema phagedenis</name>
    <dbReference type="NCBI Taxonomy" id="162"/>
    <lineage>
        <taxon>Bacteria</taxon>
        <taxon>Pseudomonadati</taxon>
        <taxon>Spirochaetota</taxon>
        <taxon>Spirochaetia</taxon>
        <taxon>Spirochaetales</taxon>
        <taxon>Treponemataceae</taxon>
        <taxon>Treponema</taxon>
    </lineage>
</organism>
<proteinExistence type="predicted"/>
<dbReference type="InterPro" id="IPR020845">
    <property type="entry name" value="AMP-binding_CS"/>
</dbReference>